<accession>A0A2T0UCX2</accession>
<dbReference type="InterPro" id="IPR017520">
    <property type="entry name" value="CHP03086"/>
</dbReference>
<feature type="domain" description="Mycothiol-dependent maleylpyruvate isomerase metal-binding" evidence="1">
    <location>
        <begin position="5"/>
        <end position="109"/>
    </location>
</feature>
<dbReference type="InterPro" id="IPR017517">
    <property type="entry name" value="Maleyloyr_isom"/>
</dbReference>
<dbReference type="Proteomes" id="UP000238176">
    <property type="component" value="Unassembled WGS sequence"/>
</dbReference>
<sequence length="185" mass="19341">MDGAERLDLPTPCAGWDLGRLVAHMTGQNLGFAAAARGDGFEPRTWAEVPSTPAAFRASAAEVLAAFASEGAAERTWSILAGADQEVQVPGRTAIGFHFIDYVVHAWDVGVSLGRPPVFPRPLLDAVLPLALEVPATGPARSGPYAPFAPAVTAAADADPMDELLAYLGRDPEWKAPSPEGEGAR</sequence>
<comment type="caution">
    <text evidence="2">The sequence shown here is derived from an EMBL/GenBank/DDBJ whole genome shotgun (WGS) entry which is preliminary data.</text>
</comment>
<dbReference type="AlphaFoldDB" id="A0A2T0UCX2"/>
<protein>
    <submittedName>
        <fullName evidence="2">Uncharacterized protein (TIGR03086 family)</fullName>
    </submittedName>
</protein>
<gene>
    <name evidence="2" type="ORF">B0I28_11286</name>
</gene>
<organism evidence="2 3">
    <name type="scientific">Glycomyces artemisiae</name>
    <dbReference type="NCBI Taxonomy" id="1076443"/>
    <lineage>
        <taxon>Bacteria</taxon>
        <taxon>Bacillati</taxon>
        <taxon>Actinomycetota</taxon>
        <taxon>Actinomycetes</taxon>
        <taxon>Glycomycetales</taxon>
        <taxon>Glycomycetaceae</taxon>
        <taxon>Glycomyces</taxon>
    </lineage>
</organism>
<dbReference type="EMBL" id="PVTJ01000012">
    <property type="protein sequence ID" value="PRY55773.1"/>
    <property type="molecule type" value="Genomic_DNA"/>
</dbReference>
<dbReference type="NCBIfam" id="TIGR03086">
    <property type="entry name" value="TIGR03086 family metal-binding protein"/>
    <property type="match status" value="1"/>
</dbReference>
<dbReference type="Gene3D" id="1.20.120.450">
    <property type="entry name" value="dinb family like domain"/>
    <property type="match status" value="1"/>
</dbReference>
<dbReference type="InterPro" id="IPR034660">
    <property type="entry name" value="DinB/YfiT-like"/>
</dbReference>
<dbReference type="SUPFAM" id="SSF109854">
    <property type="entry name" value="DinB/YfiT-like putative metalloenzymes"/>
    <property type="match status" value="1"/>
</dbReference>
<keyword evidence="3" id="KW-1185">Reference proteome</keyword>
<evidence type="ECO:0000313" key="2">
    <source>
        <dbReference type="EMBL" id="PRY55773.1"/>
    </source>
</evidence>
<dbReference type="Pfam" id="PF11716">
    <property type="entry name" value="MDMPI_N"/>
    <property type="match status" value="1"/>
</dbReference>
<evidence type="ECO:0000313" key="3">
    <source>
        <dbReference type="Proteomes" id="UP000238176"/>
    </source>
</evidence>
<proteinExistence type="predicted"/>
<dbReference type="GO" id="GO:0046872">
    <property type="term" value="F:metal ion binding"/>
    <property type="evidence" value="ECO:0007669"/>
    <property type="project" value="InterPro"/>
</dbReference>
<dbReference type="InterPro" id="IPR024344">
    <property type="entry name" value="MDMPI_metal-binding"/>
</dbReference>
<evidence type="ECO:0000259" key="1">
    <source>
        <dbReference type="Pfam" id="PF11716"/>
    </source>
</evidence>
<dbReference type="NCBIfam" id="TIGR03083">
    <property type="entry name" value="maleylpyruvate isomerase family mycothiol-dependent enzyme"/>
    <property type="match status" value="1"/>
</dbReference>
<reference evidence="2 3" key="1">
    <citation type="submission" date="2018-03" db="EMBL/GenBank/DDBJ databases">
        <title>Genomic Encyclopedia of Type Strains, Phase III (KMG-III): the genomes of soil and plant-associated and newly described type strains.</title>
        <authorList>
            <person name="Whitman W."/>
        </authorList>
    </citation>
    <scope>NUCLEOTIDE SEQUENCE [LARGE SCALE GENOMIC DNA]</scope>
    <source>
        <strain evidence="2 3">CGMCC 4.7067</strain>
    </source>
</reference>
<name>A0A2T0UCX2_9ACTN</name>